<proteinExistence type="predicted"/>
<evidence type="ECO:0000313" key="2">
    <source>
        <dbReference type="Proteomes" id="UP000789920"/>
    </source>
</evidence>
<accession>A0ACA9Q827</accession>
<evidence type="ECO:0000313" key="1">
    <source>
        <dbReference type="EMBL" id="CAG8738106.1"/>
    </source>
</evidence>
<dbReference type="Proteomes" id="UP000789920">
    <property type="component" value="Unassembled WGS sequence"/>
</dbReference>
<name>A0ACA9Q827_9GLOM</name>
<organism evidence="1 2">
    <name type="scientific">Racocetra persica</name>
    <dbReference type="NCBI Taxonomy" id="160502"/>
    <lineage>
        <taxon>Eukaryota</taxon>
        <taxon>Fungi</taxon>
        <taxon>Fungi incertae sedis</taxon>
        <taxon>Mucoromycota</taxon>
        <taxon>Glomeromycotina</taxon>
        <taxon>Glomeromycetes</taxon>
        <taxon>Diversisporales</taxon>
        <taxon>Gigasporaceae</taxon>
        <taxon>Racocetra</taxon>
    </lineage>
</organism>
<protein>
    <submittedName>
        <fullName evidence="1">19570_t:CDS:1</fullName>
    </submittedName>
</protein>
<feature type="non-terminal residue" evidence="1">
    <location>
        <position position="1"/>
    </location>
</feature>
<sequence length="189" mass="22319">IPRSTIYDNIKRLKVRGNVDHARGNAAYLSSIGNDVSYRTIGRYLAIIGYVKNVPRKTSMLTNDQKRKRVEWAQAHLNDNWNRTFFTDESAFQLFRNTLKHWHKKVNGQFIQFLKTILKLNLDLNAIKNLWCIVKNNVEKCMPYNLQELERYMKEEWNKIPNSVLVSLVGSMRRRCELVIENNGERISF</sequence>
<dbReference type="EMBL" id="CAJVQC010027959">
    <property type="protein sequence ID" value="CAG8738106.1"/>
    <property type="molecule type" value="Genomic_DNA"/>
</dbReference>
<reference evidence="1" key="1">
    <citation type="submission" date="2021-06" db="EMBL/GenBank/DDBJ databases">
        <authorList>
            <person name="Kallberg Y."/>
            <person name="Tangrot J."/>
            <person name="Rosling A."/>
        </authorList>
    </citation>
    <scope>NUCLEOTIDE SEQUENCE</scope>
    <source>
        <strain evidence="1">MA461A</strain>
    </source>
</reference>
<keyword evidence="2" id="KW-1185">Reference proteome</keyword>
<comment type="caution">
    <text evidence="1">The sequence shown here is derived from an EMBL/GenBank/DDBJ whole genome shotgun (WGS) entry which is preliminary data.</text>
</comment>
<gene>
    <name evidence="1" type="ORF">RPERSI_LOCUS12868</name>
</gene>